<feature type="compositionally biased region" description="Low complexity" evidence="1">
    <location>
        <begin position="107"/>
        <end position="118"/>
    </location>
</feature>
<evidence type="ECO:0000256" key="2">
    <source>
        <dbReference type="SAM" id="SignalP"/>
    </source>
</evidence>
<evidence type="ECO:0000256" key="1">
    <source>
        <dbReference type="SAM" id="MobiDB-lite"/>
    </source>
</evidence>
<dbReference type="AlphaFoldDB" id="A0A6S6UBI1"/>
<feature type="region of interest" description="Disordered" evidence="1">
    <location>
        <begin position="57"/>
        <end position="162"/>
    </location>
</feature>
<protein>
    <recommendedName>
        <fullName evidence="4">Lipoprotein</fullName>
    </recommendedName>
</protein>
<organism evidence="3">
    <name type="scientific">uncultured Thiotrichaceae bacterium</name>
    <dbReference type="NCBI Taxonomy" id="298394"/>
    <lineage>
        <taxon>Bacteria</taxon>
        <taxon>Pseudomonadati</taxon>
        <taxon>Pseudomonadota</taxon>
        <taxon>Gammaproteobacteria</taxon>
        <taxon>Thiotrichales</taxon>
        <taxon>Thiotrichaceae</taxon>
        <taxon>environmental samples</taxon>
    </lineage>
</organism>
<gene>
    <name evidence="3" type="ORF">HELGO_WM17699</name>
</gene>
<feature type="compositionally biased region" description="Basic residues" evidence="1">
    <location>
        <begin position="146"/>
        <end position="156"/>
    </location>
</feature>
<sequence length="202" mass="21925">MKMKTQLTLAAVVAAGLLASGCSQQMVGQQVAQQVAPAAAAPVKTIVDCSKCKKPAAPRRGNMHAHPAIPNCTDSIKHNHPHPQGGRHSHKYGCKKAPRRAAPPRKAPVARPAPVQRVDPNAHTHPAIPNCTDSIRHVHPNGSSAHAHRYSCRKPVQRQQVRVPRPAVKKYQQVVPVMPKVKAKGTYRGPIKIDGVMQQYQN</sequence>
<evidence type="ECO:0008006" key="4">
    <source>
        <dbReference type="Google" id="ProtNLM"/>
    </source>
</evidence>
<proteinExistence type="predicted"/>
<name>A0A6S6UBI1_9GAMM</name>
<feature type="signal peptide" evidence="2">
    <location>
        <begin position="1"/>
        <end position="25"/>
    </location>
</feature>
<evidence type="ECO:0000313" key="3">
    <source>
        <dbReference type="EMBL" id="CAA6825006.1"/>
    </source>
</evidence>
<dbReference type="EMBL" id="CACVAT010000401">
    <property type="protein sequence ID" value="CAA6825006.1"/>
    <property type="molecule type" value="Genomic_DNA"/>
</dbReference>
<feature type="compositionally biased region" description="Basic residues" evidence="1">
    <location>
        <begin position="78"/>
        <end position="103"/>
    </location>
</feature>
<feature type="chain" id="PRO_5028050171" description="Lipoprotein" evidence="2">
    <location>
        <begin position="26"/>
        <end position="202"/>
    </location>
</feature>
<accession>A0A6S6UBI1</accession>
<reference evidence="3" key="1">
    <citation type="submission" date="2020-01" db="EMBL/GenBank/DDBJ databases">
        <authorList>
            <person name="Meier V. D."/>
            <person name="Meier V D."/>
        </authorList>
    </citation>
    <scope>NUCLEOTIDE SEQUENCE</scope>
    <source>
        <strain evidence="3">HLG_WM_MAG_09</strain>
    </source>
</reference>
<keyword evidence="2" id="KW-0732">Signal</keyword>
<dbReference type="PROSITE" id="PS51257">
    <property type="entry name" value="PROKAR_LIPOPROTEIN"/>
    <property type="match status" value="1"/>
</dbReference>